<dbReference type="Pfam" id="PF13439">
    <property type="entry name" value="Glyco_transf_4"/>
    <property type="match status" value="1"/>
</dbReference>
<dbReference type="EMBL" id="KU165787">
    <property type="protein sequence ID" value="ALV86824.1"/>
    <property type="molecule type" value="Genomic_DNA"/>
</dbReference>
<sequence length="364" mass="41366">MRKKVLHVITNFSALGGAEMMLQKLILAQPEYDHYLISLLSLSDIYEESLKQVKLSKALNWKITSTARTISRLAKEIDSIQPDVIQSWMYHANFMVTIANSFCRRSYPIYWGIHHSLNSISDESLSTKVAIYLNKYLSKKATGIVYCAQSSLKQHTQFGFKNKNQVFIPNGIDLEKFRFVERDFNNPITIGFVGRNHKAKGIPYLFEVMSAFKDDPRIEFRVAGKGLSLKDKEVEDLSKKFVIGTNVTLLDAVKEMEAFYHGIDVLLMTSITEGFPNVLIEAMATGAICISTDVGDARYIINNSNNIASIHDVSKLIKLISEYIDMNILIKRNISEEAYTHVKNNYSLGIIVNEYKGIWQLKLI</sequence>
<dbReference type="PANTHER" id="PTHR12526">
    <property type="entry name" value="GLYCOSYLTRANSFERASE"/>
    <property type="match status" value="1"/>
</dbReference>
<dbReference type="Pfam" id="PF13692">
    <property type="entry name" value="Glyco_trans_1_4"/>
    <property type="match status" value="1"/>
</dbReference>
<evidence type="ECO:0000313" key="2">
    <source>
        <dbReference type="EMBL" id="ALV86824.1"/>
    </source>
</evidence>
<gene>
    <name evidence="2" type="primary">gtr41</name>
</gene>
<dbReference type="SUPFAM" id="SSF53756">
    <property type="entry name" value="UDP-Glycosyltransferase/glycogen phosphorylase"/>
    <property type="match status" value="1"/>
</dbReference>
<dbReference type="Gene3D" id="3.40.50.2000">
    <property type="entry name" value="Glycogen Phosphorylase B"/>
    <property type="match status" value="2"/>
</dbReference>
<dbReference type="GO" id="GO:0016757">
    <property type="term" value="F:glycosyltransferase activity"/>
    <property type="evidence" value="ECO:0007669"/>
    <property type="project" value="UniProtKB-ARBA"/>
</dbReference>
<reference evidence="2" key="1">
    <citation type="submission" date="2015-11" db="EMBL/GenBank/DDBJ databases">
        <title>Acinetobacter baumannii KL19 capsule biosynthesis gene cluster.</title>
        <authorList>
            <person name="Kenyon J.J."/>
            <person name="Hall R.M."/>
        </authorList>
    </citation>
    <scope>NUCLEOTIDE SEQUENCE</scope>
    <source>
        <strain evidence="2">RBH2</strain>
    </source>
</reference>
<accession>A0A0U3UAQ6</accession>
<name>A0A0U3UAQ6_ACIBA</name>
<dbReference type="RefSeq" id="WP_001227995.1">
    <property type="nucleotide sequence ID" value="NZ_CP110462.1"/>
</dbReference>
<protein>
    <submittedName>
        <fullName evidence="2">Gtr41</fullName>
    </submittedName>
</protein>
<proteinExistence type="predicted"/>
<organism evidence="2">
    <name type="scientific">Acinetobacter baumannii</name>
    <dbReference type="NCBI Taxonomy" id="470"/>
    <lineage>
        <taxon>Bacteria</taxon>
        <taxon>Pseudomonadati</taxon>
        <taxon>Pseudomonadota</taxon>
        <taxon>Gammaproteobacteria</taxon>
        <taxon>Moraxellales</taxon>
        <taxon>Moraxellaceae</taxon>
        <taxon>Acinetobacter</taxon>
        <taxon>Acinetobacter calcoaceticus/baumannii complex</taxon>
    </lineage>
</organism>
<evidence type="ECO:0000259" key="1">
    <source>
        <dbReference type="Pfam" id="PF13439"/>
    </source>
</evidence>
<dbReference type="AlphaFoldDB" id="A0A0U3UAQ6"/>
<feature type="domain" description="Glycosyltransferase subfamily 4-like N-terminal" evidence="1">
    <location>
        <begin position="52"/>
        <end position="176"/>
    </location>
</feature>
<dbReference type="InterPro" id="IPR028098">
    <property type="entry name" value="Glyco_trans_4-like_N"/>
</dbReference>